<sequence>MQRSLTLDCNGLPHAPTVLRIKQALVGKKAGSSRVGVLVGADCDHARITGSLGKLASRIELLSGPAPKALD</sequence>
<name>A0ABT0ABB8_9SPHN</name>
<gene>
    <name evidence="1" type="ORF">MTR65_07250</name>
</gene>
<evidence type="ECO:0000313" key="2">
    <source>
        <dbReference type="Proteomes" id="UP001162802"/>
    </source>
</evidence>
<comment type="caution">
    <text evidence="1">The sequence shown here is derived from an EMBL/GenBank/DDBJ whole genome shotgun (WGS) entry which is preliminary data.</text>
</comment>
<evidence type="ECO:0000313" key="1">
    <source>
        <dbReference type="EMBL" id="MCJ1960469.1"/>
    </source>
</evidence>
<reference evidence="1" key="1">
    <citation type="submission" date="2022-03" db="EMBL/GenBank/DDBJ databases">
        <title>Identification of a novel bacterium isolated from mangrove sediments.</title>
        <authorList>
            <person name="Pan X."/>
        </authorList>
    </citation>
    <scope>NUCLEOTIDE SEQUENCE</scope>
    <source>
        <strain evidence="1">B2637</strain>
    </source>
</reference>
<dbReference type="RefSeq" id="WP_243798622.1">
    <property type="nucleotide sequence ID" value="NZ_JALHAT010000008.1"/>
</dbReference>
<keyword evidence="2" id="KW-1185">Reference proteome</keyword>
<accession>A0ABT0ABB8</accession>
<dbReference type="EMBL" id="JALHAT010000008">
    <property type="protein sequence ID" value="MCJ1960469.1"/>
    <property type="molecule type" value="Genomic_DNA"/>
</dbReference>
<dbReference type="Proteomes" id="UP001162802">
    <property type="component" value="Unassembled WGS sequence"/>
</dbReference>
<proteinExistence type="predicted"/>
<protein>
    <submittedName>
        <fullName evidence="1">Uncharacterized protein</fullName>
    </submittedName>
</protein>
<organism evidence="1 2">
    <name type="scientific">Novosphingobium mangrovi</name>
    <name type="common">ex Hu et al. 2023</name>
    <dbReference type="NCBI Taxonomy" id="2930094"/>
    <lineage>
        <taxon>Bacteria</taxon>
        <taxon>Pseudomonadati</taxon>
        <taxon>Pseudomonadota</taxon>
        <taxon>Alphaproteobacteria</taxon>
        <taxon>Sphingomonadales</taxon>
        <taxon>Sphingomonadaceae</taxon>
        <taxon>Novosphingobium</taxon>
    </lineage>
</organism>